<dbReference type="Proteomes" id="UP000006589">
    <property type="component" value="Chromosome"/>
</dbReference>
<dbReference type="InterPro" id="IPR010985">
    <property type="entry name" value="Ribbon_hlx_hlx"/>
</dbReference>
<reference evidence="1 2" key="1">
    <citation type="submission" date="2008-03" db="EMBL/GenBank/DDBJ databases">
        <title>Complete sequence of chromosome of Methylobacterium radiotolerans JCM 2831.</title>
        <authorList>
            <consortium name="US DOE Joint Genome Institute"/>
            <person name="Copeland A."/>
            <person name="Lucas S."/>
            <person name="Lapidus A."/>
            <person name="Glavina del Rio T."/>
            <person name="Dalin E."/>
            <person name="Tice H."/>
            <person name="Bruce D."/>
            <person name="Goodwin L."/>
            <person name="Pitluck S."/>
            <person name="Kiss H."/>
            <person name="Brettin T."/>
            <person name="Detter J.C."/>
            <person name="Han C."/>
            <person name="Kuske C.R."/>
            <person name="Schmutz J."/>
            <person name="Larimer F."/>
            <person name="Land M."/>
            <person name="Hauser L."/>
            <person name="Kyrpides N."/>
            <person name="Mikhailova N."/>
            <person name="Marx C.J."/>
            <person name="Richardson P."/>
        </authorList>
    </citation>
    <scope>NUCLEOTIDE SEQUENCE [LARGE SCALE GENOMIC DNA]</scope>
    <source>
        <strain evidence="2">ATCC 27329 / DSM 1819 / JCM 2831 / NBRC 15690 / NCIMB 10815 / 0-1</strain>
    </source>
</reference>
<proteinExistence type="predicted"/>
<dbReference type="GO" id="GO:0006355">
    <property type="term" value="P:regulation of DNA-templated transcription"/>
    <property type="evidence" value="ECO:0007669"/>
    <property type="project" value="InterPro"/>
</dbReference>
<dbReference type="KEGG" id="mrd:Mrad2831_5169"/>
<dbReference type="SUPFAM" id="SSF47598">
    <property type="entry name" value="Ribbon-helix-helix"/>
    <property type="match status" value="1"/>
</dbReference>
<protein>
    <submittedName>
        <fullName evidence="1">Uncharacterized protein</fullName>
    </submittedName>
</protein>
<dbReference type="PATRIC" id="fig|426355.14.peg.5242"/>
<gene>
    <name evidence="1" type="ordered locus">Mrad2831_5169</name>
</gene>
<accession>B1LW63</accession>
<dbReference type="GeneID" id="6141239"/>
<dbReference type="OrthoDB" id="7998369at2"/>
<dbReference type="HOGENOM" id="CLU_2789196_0_0_5"/>
<sequence>MKIAERSMLFPESVRFRVEEGLSDAIVQAARQHRITTSEFVRQAVRARLAAEGVFLPPIDAPTQREAA</sequence>
<evidence type="ECO:0000313" key="2">
    <source>
        <dbReference type="Proteomes" id="UP000006589"/>
    </source>
</evidence>
<organism evidence="1 2">
    <name type="scientific">Methylobacterium radiotolerans (strain ATCC 27329 / DSM 1819 / JCM 2831 / NBRC 15690 / NCIMB 10815 / 0-1)</name>
    <dbReference type="NCBI Taxonomy" id="426355"/>
    <lineage>
        <taxon>Bacteria</taxon>
        <taxon>Pseudomonadati</taxon>
        <taxon>Pseudomonadota</taxon>
        <taxon>Alphaproteobacteria</taxon>
        <taxon>Hyphomicrobiales</taxon>
        <taxon>Methylobacteriaceae</taxon>
        <taxon>Methylobacterium</taxon>
    </lineage>
</organism>
<dbReference type="EMBL" id="CP001001">
    <property type="protein sequence ID" value="ACB27126.1"/>
    <property type="molecule type" value="Genomic_DNA"/>
</dbReference>
<evidence type="ECO:0000313" key="1">
    <source>
        <dbReference type="EMBL" id="ACB27126.1"/>
    </source>
</evidence>
<dbReference type="RefSeq" id="WP_012322070.1">
    <property type="nucleotide sequence ID" value="NC_010505.1"/>
</dbReference>
<name>B1LW63_METRJ</name>
<dbReference type="AlphaFoldDB" id="B1LW63"/>
<dbReference type="STRING" id="426355.Mrad2831_5169"/>